<evidence type="ECO:0000256" key="3">
    <source>
        <dbReference type="ARBA" id="ARBA00022692"/>
    </source>
</evidence>
<dbReference type="InterPro" id="IPR033118">
    <property type="entry name" value="EXPERA"/>
</dbReference>
<keyword evidence="5 7" id="KW-1133">Transmembrane helix</keyword>
<dbReference type="PANTHER" id="PTHR31204">
    <property type="entry name" value="SIGMA INTRACELLULAR RECEPTOR 2"/>
    <property type="match status" value="1"/>
</dbReference>
<protein>
    <recommendedName>
        <fullName evidence="8">EXPERA domain-containing protein</fullName>
    </recommendedName>
</protein>
<comment type="subcellular location">
    <subcellularLocation>
        <location evidence="1">Endoplasmic reticulum membrane</location>
        <topology evidence="1">Multi-pass membrane protein</topology>
    </subcellularLocation>
</comment>
<dbReference type="Pfam" id="PF05241">
    <property type="entry name" value="EBP"/>
    <property type="match status" value="1"/>
</dbReference>
<sequence>MDAFTGTTRLILLGFFASHIIFTLGLDGQAVIPLSFFPQCLIDLGEFEVATFNDPLMGNARNLLWFQSLVVLELCFQLPFFCVAVYYLSQSDQTTYPDGFRSACIAYGAHTSTTLVPILTSFWASEHVATFTERVLLTSLYFPYLAIPLWLLWMTATATPTHTNSSKKTQ</sequence>
<keyword evidence="10" id="KW-1185">Reference proteome</keyword>
<reference evidence="9 10" key="1">
    <citation type="journal article" date="2015" name="Plant Cell">
        <title>Oil accumulation by the oleaginous diatom Fistulifera solaris as revealed by the genome and transcriptome.</title>
        <authorList>
            <person name="Tanaka T."/>
            <person name="Maeda Y."/>
            <person name="Veluchamy A."/>
            <person name="Tanaka M."/>
            <person name="Abida H."/>
            <person name="Marechal E."/>
            <person name="Bowler C."/>
            <person name="Muto M."/>
            <person name="Sunaga Y."/>
            <person name="Tanaka M."/>
            <person name="Yoshino T."/>
            <person name="Taniguchi T."/>
            <person name="Fukuda Y."/>
            <person name="Nemoto M."/>
            <person name="Matsumoto M."/>
            <person name="Wong P.S."/>
            <person name="Aburatani S."/>
            <person name="Fujibuchi W."/>
        </authorList>
    </citation>
    <scope>NUCLEOTIDE SEQUENCE [LARGE SCALE GENOMIC DNA]</scope>
    <source>
        <strain evidence="9 10">JPCC DA0580</strain>
    </source>
</reference>
<evidence type="ECO:0000256" key="7">
    <source>
        <dbReference type="PIRNR" id="PIRNR031032"/>
    </source>
</evidence>
<comment type="caution">
    <text evidence="9">The sequence shown here is derived from an EMBL/GenBank/DDBJ whole genome shotgun (WGS) entry which is preliminary data.</text>
</comment>
<feature type="transmembrane region" description="Helical" evidence="7">
    <location>
        <begin position="140"/>
        <end position="158"/>
    </location>
</feature>
<dbReference type="PIRSF" id="PIRSF031032">
    <property type="entry name" value="TMP_97_prd"/>
    <property type="match status" value="1"/>
</dbReference>
<dbReference type="OrthoDB" id="37223at2759"/>
<dbReference type="InParanoid" id="A0A1Z5KFD9"/>
<dbReference type="Proteomes" id="UP000198406">
    <property type="component" value="Unassembled WGS sequence"/>
</dbReference>
<dbReference type="EMBL" id="BDSP01000218">
    <property type="protein sequence ID" value="GAX25013.1"/>
    <property type="molecule type" value="Genomic_DNA"/>
</dbReference>
<feature type="domain" description="EXPERA" evidence="8">
    <location>
        <begin position="8"/>
        <end position="152"/>
    </location>
</feature>
<feature type="transmembrane region" description="Helical" evidence="7">
    <location>
        <begin position="64"/>
        <end position="88"/>
    </location>
</feature>
<dbReference type="PROSITE" id="PS51751">
    <property type="entry name" value="EXPERA"/>
    <property type="match status" value="1"/>
</dbReference>
<dbReference type="AlphaFoldDB" id="A0A1Z5KFD9"/>
<keyword evidence="4" id="KW-0256">Endoplasmic reticulum</keyword>
<evidence type="ECO:0000313" key="10">
    <source>
        <dbReference type="Proteomes" id="UP000198406"/>
    </source>
</evidence>
<organism evidence="9 10">
    <name type="scientific">Fistulifera solaris</name>
    <name type="common">Oleaginous diatom</name>
    <dbReference type="NCBI Taxonomy" id="1519565"/>
    <lineage>
        <taxon>Eukaryota</taxon>
        <taxon>Sar</taxon>
        <taxon>Stramenopiles</taxon>
        <taxon>Ochrophyta</taxon>
        <taxon>Bacillariophyta</taxon>
        <taxon>Bacillariophyceae</taxon>
        <taxon>Bacillariophycidae</taxon>
        <taxon>Naviculales</taxon>
        <taxon>Naviculaceae</taxon>
        <taxon>Fistulifera</taxon>
    </lineage>
</organism>
<gene>
    <name evidence="9" type="ORF">FisN_2Lh297</name>
</gene>
<dbReference type="InterPro" id="IPR051987">
    <property type="entry name" value="Sigma-2_receptor-like"/>
</dbReference>
<evidence type="ECO:0000256" key="1">
    <source>
        <dbReference type="ARBA" id="ARBA00004477"/>
    </source>
</evidence>
<keyword evidence="3 7" id="KW-0812">Transmembrane</keyword>
<name>A0A1Z5KFD9_FISSO</name>
<dbReference type="InterPro" id="IPR016964">
    <property type="entry name" value="Sigma2_recept"/>
</dbReference>
<evidence type="ECO:0000256" key="5">
    <source>
        <dbReference type="ARBA" id="ARBA00022989"/>
    </source>
</evidence>
<dbReference type="PANTHER" id="PTHR31204:SF1">
    <property type="entry name" value="SIGMA INTRACELLULAR RECEPTOR 2"/>
    <property type="match status" value="1"/>
</dbReference>
<evidence type="ECO:0000256" key="6">
    <source>
        <dbReference type="ARBA" id="ARBA00023136"/>
    </source>
</evidence>
<comment type="similarity">
    <text evidence="2">Belongs to the TMEM97/sigma-2 receptor family.</text>
</comment>
<evidence type="ECO:0000256" key="4">
    <source>
        <dbReference type="ARBA" id="ARBA00022824"/>
    </source>
</evidence>
<evidence type="ECO:0000313" key="9">
    <source>
        <dbReference type="EMBL" id="GAX25013.1"/>
    </source>
</evidence>
<proteinExistence type="inferred from homology"/>
<keyword evidence="6 7" id="KW-0472">Membrane</keyword>
<feature type="transmembrane region" description="Helical" evidence="7">
    <location>
        <begin position="7"/>
        <end position="26"/>
    </location>
</feature>
<dbReference type="GO" id="GO:0005789">
    <property type="term" value="C:endoplasmic reticulum membrane"/>
    <property type="evidence" value="ECO:0007669"/>
    <property type="project" value="UniProtKB-SubCell"/>
</dbReference>
<evidence type="ECO:0000256" key="2">
    <source>
        <dbReference type="ARBA" id="ARBA00009096"/>
    </source>
</evidence>
<evidence type="ECO:0000259" key="8">
    <source>
        <dbReference type="PROSITE" id="PS51751"/>
    </source>
</evidence>
<accession>A0A1Z5KFD9</accession>